<evidence type="ECO:0000256" key="3">
    <source>
        <dbReference type="SAM" id="Phobius"/>
    </source>
</evidence>
<feature type="transmembrane region" description="Helical" evidence="3">
    <location>
        <begin position="6"/>
        <end position="30"/>
    </location>
</feature>
<sequence>MTSVEFVLISWSFWAVVLASSLTAVVIYGFRPIHRLKLRHLPGPPRPWLFGNIPETLKEGGIYRTQQIYAQKYGPLFVTHQIFQPIVMVESPDLARKVLLGNNYRCVFPNLLFGEEARFEASTYLDTRSDKHRTVRGAWQPFFFSGSLEGFLSLMWDAADLLADSVEMHCKDDNYMDIHAMVQAMTVQVVGTTAFGVDFHTQLADKANQYNSDDVKQLLQAVYDIMAPEAFSFSMYAAFLVLFPSAAPLIKLVAHCFPDKGLLTVRRGRQVVIDIVKKLMADRRADIEHEQKREAKGLSSRLRASFAEATGERRGVAPGSFVDLLVNATDKATGESLSDLERTNQAFVMVMSAYETTANSLAFTLYMLARPENKSKVERLTAEVDAFGRNRVPTFEDLDQFPWLEACLSEGMRVYPPVPTLTREAERDMELGGYRIEKGTMLGVAVYSMHNSSAYWKEPEKYLPERFMEGTPESAAKPAHGYLPFGDGVRACIGLRFARMEAKLTLIRLFQRFTFELQPGQENLPLRETITLSAANGVFVKAIPR</sequence>
<keyword evidence="2" id="KW-0503">Monooxygenase</keyword>
<dbReference type="InterPro" id="IPR017972">
    <property type="entry name" value="Cyt_P450_CS"/>
</dbReference>
<proteinExistence type="inferred from homology"/>
<evidence type="ECO:0000256" key="2">
    <source>
        <dbReference type="RuleBase" id="RU000461"/>
    </source>
</evidence>
<protein>
    <recommendedName>
        <fullName evidence="6">Cytochrome P450</fullName>
    </recommendedName>
</protein>
<accession>A0AAV1HTB1</accession>
<keyword evidence="3" id="KW-1133">Transmembrane helix</keyword>
<dbReference type="GO" id="GO:0004497">
    <property type="term" value="F:monooxygenase activity"/>
    <property type="evidence" value="ECO:0007669"/>
    <property type="project" value="UniProtKB-KW"/>
</dbReference>
<feature type="binding site" description="axial binding residue" evidence="1">
    <location>
        <position position="492"/>
    </location>
    <ligand>
        <name>heme</name>
        <dbReference type="ChEBI" id="CHEBI:30413"/>
    </ligand>
    <ligandPart>
        <name>Fe</name>
        <dbReference type="ChEBI" id="CHEBI:18248"/>
    </ligandPart>
</feature>
<evidence type="ECO:0000256" key="1">
    <source>
        <dbReference type="PIRSR" id="PIRSR602401-1"/>
    </source>
</evidence>
<dbReference type="Proteomes" id="UP001314263">
    <property type="component" value="Unassembled WGS sequence"/>
</dbReference>
<keyword evidence="2" id="KW-0560">Oxidoreductase</keyword>
<dbReference type="EMBL" id="CAUYUE010000001">
    <property type="protein sequence ID" value="CAK0734757.1"/>
    <property type="molecule type" value="Genomic_DNA"/>
</dbReference>
<comment type="similarity">
    <text evidence="2">Belongs to the cytochrome P450 family.</text>
</comment>
<dbReference type="GO" id="GO:0016705">
    <property type="term" value="F:oxidoreductase activity, acting on paired donors, with incorporation or reduction of molecular oxygen"/>
    <property type="evidence" value="ECO:0007669"/>
    <property type="project" value="InterPro"/>
</dbReference>
<dbReference type="InterPro" id="IPR002401">
    <property type="entry name" value="Cyt_P450_E_grp-I"/>
</dbReference>
<dbReference type="PANTHER" id="PTHR24301">
    <property type="entry name" value="THROMBOXANE-A SYNTHASE"/>
    <property type="match status" value="1"/>
</dbReference>
<reference evidence="4 5" key="1">
    <citation type="submission" date="2023-10" db="EMBL/GenBank/DDBJ databases">
        <authorList>
            <person name="Maclean D."/>
            <person name="Macfadyen A."/>
        </authorList>
    </citation>
    <scope>NUCLEOTIDE SEQUENCE [LARGE SCALE GENOMIC DNA]</scope>
</reference>
<evidence type="ECO:0000313" key="5">
    <source>
        <dbReference type="Proteomes" id="UP001314263"/>
    </source>
</evidence>
<gene>
    <name evidence="4" type="ORF">CVIRNUC_000477</name>
</gene>
<name>A0AAV1HTB1_9CHLO</name>
<keyword evidence="1 2" id="KW-0479">Metal-binding</keyword>
<comment type="caution">
    <text evidence="4">The sequence shown here is derived from an EMBL/GenBank/DDBJ whole genome shotgun (WGS) entry which is preliminary data.</text>
</comment>
<dbReference type="PRINTS" id="PR00463">
    <property type="entry name" value="EP450I"/>
</dbReference>
<dbReference type="Gene3D" id="1.10.630.10">
    <property type="entry name" value="Cytochrome P450"/>
    <property type="match status" value="1"/>
</dbReference>
<keyword evidence="1 2" id="KW-0349">Heme</keyword>
<dbReference type="PROSITE" id="PS00086">
    <property type="entry name" value="CYTOCHROME_P450"/>
    <property type="match status" value="1"/>
</dbReference>
<dbReference type="InterPro" id="IPR036396">
    <property type="entry name" value="Cyt_P450_sf"/>
</dbReference>
<evidence type="ECO:0000313" key="4">
    <source>
        <dbReference type="EMBL" id="CAK0734757.1"/>
    </source>
</evidence>
<comment type="cofactor">
    <cofactor evidence="1">
        <name>heme</name>
        <dbReference type="ChEBI" id="CHEBI:30413"/>
    </cofactor>
</comment>
<keyword evidence="5" id="KW-1185">Reference proteome</keyword>
<keyword evidence="3" id="KW-0472">Membrane</keyword>
<dbReference type="GO" id="GO:0005506">
    <property type="term" value="F:iron ion binding"/>
    <property type="evidence" value="ECO:0007669"/>
    <property type="project" value="InterPro"/>
</dbReference>
<keyword evidence="3" id="KW-0812">Transmembrane</keyword>
<organism evidence="4 5">
    <name type="scientific">Coccomyxa viridis</name>
    <dbReference type="NCBI Taxonomy" id="1274662"/>
    <lineage>
        <taxon>Eukaryota</taxon>
        <taxon>Viridiplantae</taxon>
        <taxon>Chlorophyta</taxon>
        <taxon>core chlorophytes</taxon>
        <taxon>Trebouxiophyceae</taxon>
        <taxon>Trebouxiophyceae incertae sedis</taxon>
        <taxon>Coccomyxaceae</taxon>
        <taxon>Coccomyxa</taxon>
    </lineage>
</organism>
<evidence type="ECO:0008006" key="6">
    <source>
        <dbReference type="Google" id="ProtNLM"/>
    </source>
</evidence>
<dbReference type="GO" id="GO:0020037">
    <property type="term" value="F:heme binding"/>
    <property type="evidence" value="ECO:0007669"/>
    <property type="project" value="InterPro"/>
</dbReference>
<dbReference type="Pfam" id="PF00067">
    <property type="entry name" value="p450"/>
    <property type="match status" value="1"/>
</dbReference>
<dbReference type="AlphaFoldDB" id="A0AAV1HTB1"/>
<dbReference type="SUPFAM" id="SSF48264">
    <property type="entry name" value="Cytochrome P450"/>
    <property type="match status" value="1"/>
</dbReference>
<dbReference type="PANTHER" id="PTHR24301:SF2">
    <property type="entry name" value="THROMBOXANE-A SYNTHASE"/>
    <property type="match status" value="1"/>
</dbReference>
<keyword evidence="1 2" id="KW-0408">Iron</keyword>
<dbReference type="PRINTS" id="PR00385">
    <property type="entry name" value="P450"/>
</dbReference>
<dbReference type="InterPro" id="IPR001128">
    <property type="entry name" value="Cyt_P450"/>
</dbReference>